<dbReference type="eggNOG" id="ENOG502N5BN">
    <property type="taxonomic scope" value="Archaea"/>
</dbReference>
<feature type="transmembrane region" description="Helical" evidence="5">
    <location>
        <begin position="90"/>
        <end position="112"/>
    </location>
</feature>
<sequence length="224" mass="25868">MYTELMVAGGVFWSITYVLIIRQGFKDKTFGMPLAALCANISWEAIFSMLHPVSPPQLYINYAWFALDAIIVFQFLKYGKKEFFPKFSTAQFYLAFSFGLVMAFFAVLFVTYEFEDWHGAYAAFAQNLMMSVLFIWMFFSRSSDDNSSNSLRGQSFYIALFKMLGTGVSSLAFYLYQPISHGSFLMTYLYVSIFVCDVIYTGLVYQRSRQQKISLLFFGQLLKK</sequence>
<keyword evidence="7" id="KW-1185">Reference proteome</keyword>
<evidence type="ECO:0000313" key="7">
    <source>
        <dbReference type="Proteomes" id="UP000028194"/>
    </source>
</evidence>
<dbReference type="AlphaFoldDB" id="A0A075MNB2"/>
<feature type="transmembrane region" description="Helical" evidence="5">
    <location>
        <begin position="188"/>
        <end position="205"/>
    </location>
</feature>
<dbReference type="OrthoDB" id="11980at2157"/>
<organism evidence="6 7">
    <name type="scientific">Candidatus Nitrososphaera evergladensis SR1</name>
    <dbReference type="NCBI Taxonomy" id="1459636"/>
    <lineage>
        <taxon>Archaea</taxon>
        <taxon>Nitrososphaerota</taxon>
        <taxon>Nitrososphaeria</taxon>
        <taxon>Nitrososphaerales</taxon>
        <taxon>Nitrososphaeraceae</taxon>
        <taxon>Nitrososphaera</taxon>
    </lineage>
</organism>
<evidence type="ECO:0000313" key="6">
    <source>
        <dbReference type="EMBL" id="AIF82645.1"/>
    </source>
</evidence>
<evidence type="ECO:0008006" key="8">
    <source>
        <dbReference type="Google" id="ProtNLM"/>
    </source>
</evidence>
<dbReference type="Pfam" id="PF25129">
    <property type="entry name" value="Pyr4-TMTC"/>
    <property type="match status" value="1"/>
</dbReference>
<dbReference type="GeneID" id="41596430"/>
<protein>
    <recommendedName>
        <fullName evidence="8">Integral membrane protein</fullName>
    </recommendedName>
</protein>
<feature type="transmembrane region" description="Helical" evidence="5">
    <location>
        <begin position="59"/>
        <end position="78"/>
    </location>
</feature>
<dbReference type="GO" id="GO:0016829">
    <property type="term" value="F:lyase activity"/>
    <property type="evidence" value="ECO:0007669"/>
    <property type="project" value="InterPro"/>
</dbReference>
<accession>A0A075MNB2</accession>
<dbReference type="EMBL" id="CP007174">
    <property type="protein sequence ID" value="AIF82645.1"/>
    <property type="molecule type" value="Genomic_DNA"/>
</dbReference>
<keyword evidence="4 5" id="KW-0472">Membrane</keyword>
<feature type="transmembrane region" description="Helical" evidence="5">
    <location>
        <begin position="159"/>
        <end position="176"/>
    </location>
</feature>
<dbReference type="KEGG" id="nev:NTE_00564"/>
<dbReference type="PANTHER" id="PTHR42038">
    <property type="match status" value="1"/>
</dbReference>
<dbReference type="HOGENOM" id="CLU_087059_1_0_2"/>
<keyword evidence="3 5" id="KW-1133">Transmembrane helix</keyword>
<reference evidence="6 7" key="1">
    <citation type="journal article" date="2014" name="PLoS ONE">
        <title>Genome Sequence of Candidatus Nitrososphaera evergladensis from Group I.1b Enriched from Everglades Soil Reveals Novel Genomic Features of the Ammonia-Oxidizing Archaea.</title>
        <authorList>
            <person name="Zhalnina K.V."/>
            <person name="Dias R."/>
            <person name="Leonard M.T."/>
            <person name="Dorr de Quadros P."/>
            <person name="Camargo F.A."/>
            <person name="Drew J.C."/>
            <person name="Farmerie W.G."/>
            <person name="Daroub S.H."/>
            <person name="Triplett E.W."/>
        </authorList>
    </citation>
    <scope>NUCLEOTIDE SEQUENCE [LARGE SCALE GENOMIC DNA]</scope>
    <source>
        <strain evidence="6 7">SR1</strain>
    </source>
</reference>
<dbReference type="RefSeq" id="WP_148699573.1">
    <property type="nucleotide sequence ID" value="NZ_CP007174.1"/>
</dbReference>
<comment type="subcellular location">
    <subcellularLocation>
        <location evidence="1">Membrane</location>
        <topology evidence="1">Multi-pass membrane protein</topology>
    </subcellularLocation>
</comment>
<dbReference type="InterPro" id="IPR039020">
    <property type="entry name" value="PaxB-like"/>
</dbReference>
<evidence type="ECO:0000256" key="4">
    <source>
        <dbReference type="ARBA" id="ARBA00023136"/>
    </source>
</evidence>
<feature type="transmembrane region" description="Helical" evidence="5">
    <location>
        <begin position="6"/>
        <end position="22"/>
    </location>
</feature>
<evidence type="ECO:0000256" key="5">
    <source>
        <dbReference type="SAM" id="Phobius"/>
    </source>
</evidence>
<dbReference type="GO" id="GO:0016020">
    <property type="term" value="C:membrane"/>
    <property type="evidence" value="ECO:0007669"/>
    <property type="project" value="UniProtKB-SubCell"/>
</dbReference>
<proteinExistence type="predicted"/>
<evidence type="ECO:0000256" key="1">
    <source>
        <dbReference type="ARBA" id="ARBA00004141"/>
    </source>
</evidence>
<feature type="transmembrane region" description="Helical" evidence="5">
    <location>
        <begin position="118"/>
        <end position="139"/>
    </location>
</feature>
<dbReference type="Proteomes" id="UP000028194">
    <property type="component" value="Chromosome"/>
</dbReference>
<dbReference type="PANTHER" id="PTHR42038:SF2">
    <property type="entry name" value="TERPENE CYCLASE AUSL"/>
    <property type="match status" value="1"/>
</dbReference>
<evidence type="ECO:0000256" key="2">
    <source>
        <dbReference type="ARBA" id="ARBA00022692"/>
    </source>
</evidence>
<evidence type="ECO:0000256" key="3">
    <source>
        <dbReference type="ARBA" id="ARBA00022989"/>
    </source>
</evidence>
<keyword evidence="2 5" id="KW-0812">Transmembrane</keyword>
<dbReference type="STRING" id="1459636.NTE_00564"/>
<name>A0A075MNB2_9ARCH</name>
<gene>
    <name evidence="6" type="ORF">NTE_00564</name>
</gene>